<protein>
    <recommendedName>
        <fullName evidence="2">FlgD/Vpr Ig-like domain-containing protein</fullName>
    </recommendedName>
</protein>
<accession>A0A937XDX1</accession>
<evidence type="ECO:0000313" key="3">
    <source>
        <dbReference type="EMBL" id="MBM3318148.1"/>
    </source>
</evidence>
<name>A0A937XDX1_UNCEI</name>
<reference evidence="3" key="1">
    <citation type="submission" date="2019-03" db="EMBL/GenBank/DDBJ databases">
        <title>Lake Tanganyika Metagenome-Assembled Genomes (MAGs).</title>
        <authorList>
            <person name="Tran P."/>
        </authorList>
    </citation>
    <scope>NUCLEOTIDE SEQUENCE</scope>
    <source>
        <strain evidence="3">M_DeepCast_400m_m2_100</strain>
    </source>
</reference>
<dbReference type="Proteomes" id="UP000748308">
    <property type="component" value="Unassembled WGS sequence"/>
</dbReference>
<organism evidence="3 4">
    <name type="scientific">Eiseniibacteriota bacterium</name>
    <dbReference type="NCBI Taxonomy" id="2212470"/>
    <lineage>
        <taxon>Bacteria</taxon>
        <taxon>Candidatus Eiseniibacteriota</taxon>
    </lineage>
</organism>
<proteinExistence type="predicted"/>
<comment type="caution">
    <text evidence="3">The sequence shown here is derived from an EMBL/GenBank/DDBJ whole genome shotgun (WGS) entry which is preliminary data.</text>
</comment>
<dbReference type="Gene3D" id="2.60.40.4070">
    <property type="match status" value="1"/>
</dbReference>
<gene>
    <name evidence="3" type="ORF">FJY75_09910</name>
</gene>
<dbReference type="EMBL" id="VGIY01000275">
    <property type="protein sequence ID" value="MBM3318148.1"/>
    <property type="molecule type" value="Genomic_DNA"/>
</dbReference>
<feature type="region of interest" description="Disordered" evidence="1">
    <location>
        <begin position="1"/>
        <end position="22"/>
    </location>
</feature>
<dbReference type="InterPro" id="IPR025965">
    <property type="entry name" value="FlgD/Vpr_Ig-like"/>
</dbReference>
<evidence type="ECO:0000259" key="2">
    <source>
        <dbReference type="Pfam" id="PF13860"/>
    </source>
</evidence>
<sequence length="658" mass="69471">MSPNANRFGRPTSGGGAANPRSAGRAIPACATLAVAALLLFPPGPAAQSAAPGEGAWISGGGAAAAGAFAQTAAIGQSAAGPALGPPASLSAGILSGRAQRSPVSQQLSAPAAAPAGAPLALEAEVLSRTPAEVVTLHFRPAGRPDFESLPMQSSPEGSWTAVVPPEAVHLRGLEYYLEARADGRLSFLPARDAQERPLRQVVQVIDFDGDGALRLAAGMGRLTCLPALLEDGSPPALFADDLGEPGSQWRCARWSPDDRRYREIGDAGLEPFSPGRAFWLLSERERAIDFSGATVYPPDDQGYVVPLAPGWNMVGNPFAYPLALDDALLRAGGQTLSPAEAAEARWIELQPLHAYDGRQYVEGSRTLPPWEGFFVANLNEAPVDLILPAREAGLWPRPSPPAAIPSAAPDWLLDLTARLGESGPARLQVGTAESAAEGWDAYDRLVPPPALGQRLLARSVDTNLPPGLQRLQRDLRPAAEEGRAWTVELIAGAAGSLQLAWEWSGQLPEGQVARLIDLQLGIWVECPPSGVYETSAGAAGPFEFLIAVGTPEWTEEEFDFAAPAGEHFASQALGGSLHCGETYLRLVLRQPESVGLKAYDANGRLIRTLLDRTLPAGVHLLRWDGRTDQGSPAPAGVYFMRLTGAGREEVMRSVLVR</sequence>
<dbReference type="AlphaFoldDB" id="A0A937XDX1"/>
<feature type="domain" description="FlgD/Vpr Ig-like" evidence="2">
    <location>
        <begin position="593"/>
        <end position="644"/>
    </location>
</feature>
<evidence type="ECO:0000313" key="4">
    <source>
        <dbReference type="Proteomes" id="UP000748308"/>
    </source>
</evidence>
<dbReference type="Pfam" id="PF13860">
    <property type="entry name" value="FlgD_ig"/>
    <property type="match status" value="1"/>
</dbReference>
<evidence type="ECO:0000256" key="1">
    <source>
        <dbReference type="SAM" id="MobiDB-lite"/>
    </source>
</evidence>